<name>W7HYT9_9PEZI</name>
<keyword evidence="7" id="KW-1185">Reference proteome</keyword>
<dbReference type="PROSITE" id="PS00109">
    <property type="entry name" value="PROTEIN_KINASE_TYR"/>
    <property type="match status" value="1"/>
</dbReference>
<evidence type="ECO:0000259" key="5">
    <source>
        <dbReference type="Pfam" id="PF17667"/>
    </source>
</evidence>
<sequence length="791" mass="88384">MTDQSRAEVIRDHPIKGSLDAFRASFASMCKDQGIPCAVGSLSQFGKDGLRKLSIALLLALMAHPACDLLQYGGGSESLPVGLSRLLMAALGSELEPVMPLLSTALADDPDDTCIWDQAYSAVPVSTPPPRLTPDSLQTPSFRNTSSFANSSEYRGYVNKVLKHEIGHLLIGAPGFYERFFGGISELDMVSKAVFGKCTGGDSPLYSEQAWKGWPPSTKEEEVLRFLTQLVDQLAELAAEFWPTLSTTGRRLLTRPKKSIKGSTAQRKLDIGFVGKHIAGTGSVFNWSHILVPGELKSNPSADTYAKAWLDLARYAREVFSAQETRRFVLGFTLCGSLMRVWEFDRIGSTASRQFDVNKDGLQFVAVILGFLRMDMKELGFDPTIMKENGEQYIEIRRNGSTERLIIDRVIRRAYCIAGRATVCWKAHPQGYPQTPLVIKDSWQYPELEEEGELLRGATEGVTNVARYYHHETIQIHGADDDILGNIRRNIQGLQVLDIMRATTPRLESSIMSSLGVVASENLRKQRSSSSSSSSSDRIGRKRPSSQVDAPPPCKRPRVTPPTKANSDAMINRVHRRIILQDYGRPIYKASSRVALLNALEGCIKGHESLHKAGILHRDISINNLMINEDDKNPSWSSFLIDLDHAIRLQRDGTSGAQGKAGTRAFMAIGALLGEQHSFMHDLESIFWVLFWICIHYGAPGEHFKPTQFDQWNYYEDKALVRAKEGVIKGDKAFLREANDNFTIHYHPLIPWVNKLRREVFPGGEIWNRSDQELYSSMKEVLRNAQQDPEV</sequence>
<dbReference type="PANTHER" id="PTHR38248:SF2">
    <property type="entry name" value="FUNK1 11"/>
    <property type="match status" value="1"/>
</dbReference>
<dbReference type="PANTHER" id="PTHR38248">
    <property type="entry name" value="FUNK1 6"/>
    <property type="match status" value="1"/>
</dbReference>
<feature type="domain" description="Fungal-type protein kinase" evidence="5">
    <location>
        <begin position="269"/>
        <end position="694"/>
    </location>
</feature>
<dbReference type="Proteomes" id="UP000024837">
    <property type="component" value="Unassembled WGS sequence"/>
</dbReference>
<dbReference type="HOGENOM" id="CLU_005513_5_0_1"/>
<dbReference type="OrthoDB" id="5584477at2759"/>
<dbReference type="InterPro" id="IPR008266">
    <property type="entry name" value="Tyr_kinase_AS"/>
</dbReference>
<comment type="catalytic activity">
    <reaction evidence="2">
        <text>L-threonyl-[protein] + ATP = O-phospho-L-threonyl-[protein] + ADP + H(+)</text>
        <dbReference type="Rhea" id="RHEA:46608"/>
        <dbReference type="Rhea" id="RHEA-COMP:11060"/>
        <dbReference type="Rhea" id="RHEA-COMP:11605"/>
        <dbReference type="ChEBI" id="CHEBI:15378"/>
        <dbReference type="ChEBI" id="CHEBI:30013"/>
        <dbReference type="ChEBI" id="CHEBI:30616"/>
        <dbReference type="ChEBI" id="CHEBI:61977"/>
        <dbReference type="ChEBI" id="CHEBI:456216"/>
        <dbReference type="EC" id="2.7.11.1"/>
    </reaction>
</comment>
<gene>
    <name evidence="6" type="ORF">DRE_01891</name>
</gene>
<dbReference type="InterPro" id="IPR011009">
    <property type="entry name" value="Kinase-like_dom_sf"/>
</dbReference>
<dbReference type="SUPFAM" id="SSF56112">
    <property type="entry name" value="Protein kinase-like (PK-like)"/>
    <property type="match status" value="1"/>
</dbReference>
<evidence type="ECO:0000256" key="1">
    <source>
        <dbReference type="ARBA" id="ARBA00012513"/>
    </source>
</evidence>
<protein>
    <recommendedName>
        <fullName evidence="1">non-specific serine/threonine protein kinase</fullName>
        <ecNumber evidence="1">2.7.11.1</ecNumber>
    </recommendedName>
</protein>
<organism evidence="6 7">
    <name type="scientific">Drechslerella stenobrocha 248</name>
    <dbReference type="NCBI Taxonomy" id="1043628"/>
    <lineage>
        <taxon>Eukaryota</taxon>
        <taxon>Fungi</taxon>
        <taxon>Dikarya</taxon>
        <taxon>Ascomycota</taxon>
        <taxon>Pezizomycotina</taxon>
        <taxon>Orbiliomycetes</taxon>
        <taxon>Orbiliales</taxon>
        <taxon>Orbiliaceae</taxon>
        <taxon>Drechslerella</taxon>
    </lineage>
</organism>
<dbReference type="EC" id="2.7.11.1" evidence="1"/>
<evidence type="ECO:0000313" key="7">
    <source>
        <dbReference type="Proteomes" id="UP000024837"/>
    </source>
</evidence>
<comment type="catalytic activity">
    <reaction evidence="3">
        <text>L-seryl-[protein] + ATP = O-phospho-L-seryl-[protein] + ADP + H(+)</text>
        <dbReference type="Rhea" id="RHEA:17989"/>
        <dbReference type="Rhea" id="RHEA-COMP:9863"/>
        <dbReference type="Rhea" id="RHEA-COMP:11604"/>
        <dbReference type="ChEBI" id="CHEBI:15378"/>
        <dbReference type="ChEBI" id="CHEBI:29999"/>
        <dbReference type="ChEBI" id="CHEBI:30616"/>
        <dbReference type="ChEBI" id="CHEBI:83421"/>
        <dbReference type="ChEBI" id="CHEBI:456216"/>
        <dbReference type="EC" id="2.7.11.1"/>
    </reaction>
</comment>
<dbReference type="Pfam" id="PF17667">
    <property type="entry name" value="Pkinase_fungal"/>
    <property type="match status" value="1"/>
</dbReference>
<evidence type="ECO:0000256" key="4">
    <source>
        <dbReference type="SAM" id="MobiDB-lite"/>
    </source>
</evidence>
<dbReference type="AlphaFoldDB" id="W7HYT9"/>
<dbReference type="GO" id="GO:0004674">
    <property type="term" value="F:protein serine/threonine kinase activity"/>
    <property type="evidence" value="ECO:0007669"/>
    <property type="project" value="UniProtKB-EC"/>
</dbReference>
<proteinExistence type="predicted"/>
<dbReference type="InterPro" id="IPR040976">
    <property type="entry name" value="Pkinase_fungal"/>
</dbReference>
<feature type="region of interest" description="Disordered" evidence="4">
    <location>
        <begin position="522"/>
        <end position="570"/>
    </location>
</feature>
<dbReference type="EMBL" id="KI966372">
    <property type="protein sequence ID" value="EWC48669.1"/>
    <property type="molecule type" value="Genomic_DNA"/>
</dbReference>
<evidence type="ECO:0000256" key="3">
    <source>
        <dbReference type="ARBA" id="ARBA00048679"/>
    </source>
</evidence>
<evidence type="ECO:0000256" key="2">
    <source>
        <dbReference type="ARBA" id="ARBA00047899"/>
    </source>
</evidence>
<reference evidence="6 7" key="1">
    <citation type="submission" date="2013-05" db="EMBL/GenBank/DDBJ databases">
        <title>Drechslerella stenobrocha genome reveals carnivorous origination and mechanical trapping mechanism of predatory fungi.</title>
        <authorList>
            <person name="Liu X."/>
            <person name="Zhang W."/>
            <person name="Liu K."/>
        </authorList>
    </citation>
    <scope>NUCLEOTIDE SEQUENCE [LARGE SCALE GENOMIC DNA]</scope>
    <source>
        <strain evidence="6 7">248</strain>
    </source>
</reference>
<evidence type="ECO:0000313" key="6">
    <source>
        <dbReference type="EMBL" id="EWC48669.1"/>
    </source>
</evidence>
<dbReference type="Gene3D" id="1.10.510.10">
    <property type="entry name" value="Transferase(Phosphotransferase) domain 1"/>
    <property type="match status" value="1"/>
</dbReference>
<accession>W7HYT9</accession>